<gene>
    <name evidence="4" type="ORF">H9968_07480</name>
</gene>
<name>A0A9D2ELX2_9FIRM</name>
<dbReference type="Proteomes" id="UP000824049">
    <property type="component" value="Unassembled WGS sequence"/>
</dbReference>
<dbReference type="InterPro" id="IPR008254">
    <property type="entry name" value="Flavodoxin/NO_synth"/>
</dbReference>
<dbReference type="Pfam" id="PF12682">
    <property type="entry name" value="Flavodoxin_4"/>
    <property type="match status" value="1"/>
</dbReference>
<dbReference type="GO" id="GO:0016651">
    <property type="term" value="F:oxidoreductase activity, acting on NAD(P)H"/>
    <property type="evidence" value="ECO:0007669"/>
    <property type="project" value="UniProtKB-ARBA"/>
</dbReference>
<evidence type="ECO:0000313" key="4">
    <source>
        <dbReference type="EMBL" id="HIZ39751.1"/>
    </source>
</evidence>
<feature type="chain" id="PRO_5038669446" description="Flavodoxin-like domain-containing protein" evidence="2">
    <location>
        <begin position="20"/>
        <end position="154"/>
    </location>
</feature>
<reference evidence="4" key="2">
    <citation type="submission" date="2021-04" db="EMBL/GenBank/DDBJ databases">
        <authorList>
            <person name="Gilroy R."/>
        </authorList>
    </citation>
    <scope>NUCLEOTIDE SEQUENCE</scope>
    <source>
        <strain evidence="4">CHK179-28034</strain>
    </source>
</reference>
<dbReference type="SUPFAM" id="SSF52218">
    <property type="entry name" value="Flavoproteins"/>
    <property type="match status" value="1"/>
</dbReference>
<dbReference type="PANTHER" id="PTHR39201:SF1">
    <property type="entry name" value="FLAVODOXIN-LIKE DOMAIN-CONTAINING PROTEIN"/>
    <property type="match status" value="1"/>
</dbReference>
<comment type="caution">
    <text evidence="4">The sequence shown here is derived from an EMBL/GenBank/DDBJ whole genome shotgun (WGS) entry which is preliminary data.</text>
</comment>
<feature type="domain" description="Flavodoxin-like" evidence="3">
    <location>
        <begin position="73"/>
        <end position="154"/>
    </location>
</feature>
<evidence type="ECO:0000256" key="1">
    <source>
        <dbReference type="SAM" id="MobiDB-lite"/>
    </source>
</evidence>
<dbReference type="GO" id="GO:0010181">
    <property type="term" value="F:FMN binding"/>
    <property type="evidence" value="ECO:0007669"/>
    <property type="project" value="InterPro"/>
</dbReference>
<dbReference type="AlphaFoldDB" id="A0A9D2ELX2"/>
<accession>A0A9D2ELX2</accession>
<dbReference type="EMBL" id="DXBR01000066">
    <property type="protein sequence ID" value="HIZ39751.1"/>
    <property type="molecule type" value="Genomic_DNA"/>
</dbReference>
<organism evidence="4 5">
    <name type="scientific">Candidatus Anaerobutyricum stercoris</name>
    <dbReference type="NCBI Taxonomy" id="2838457"/>
    <lineage>
        <taxon>Bacteria</taxon>
        <taxon>Bacillati</taxon>
        <taxon>Bacillota</taxon>
        <taxon>Clostridia</taxon>
        <taxon>Lachnospirales</taxon>
        <taxon>Lachnospiraceae</taxon>
        <taxon>Anaerobutyricum</taxon>
    </lineage>
</organism>
<keyword evidence="2" id="KW-0732">Signal</keyword>
<feature type="region of interest" description="Disordered" evidence="1">
    <location>
        <begin position="27"/>
        <end position="65"/>
    </location>
</feature>
<evidence type="ECO:0000259" key="3">
    <source>
        <dbReference type="PROSITE" id="PS50902"/>
    </source>
</evidence>
<proteinExistence type="predicted"/>
<sequence>MKRKRSIAAILMACFLVLAAVGCSSGQTPSDTSSPAAETSTGQESTGQTEATQAPEAASAAENNTTDAAGGNVLVAYYSYTGTTEGVAQQIADLTGGTLAEIQRVEDYGDLQEEAEAEINDGVCPEITVSVDNVEDYDTIFVGYPKMEQGYICV</sequence>
<evidence type="ECO:0000313" key="5">
    <source>
        <dbReference type="Proteomes" id="UP000824049"/>
    </source>
</evidence>
<dbReference type="InterPro" id="IPR029039">
    <property type="entry name" value="Flavoprotein-like_sf"/>
</dbReference>
<feature type="signal peptide" evidence="2">
    <location>
        <begin position="1"/>
        <end position="19"/>
    </location>
</feature>
<feature type="compositionally biased region" description="Polar residues" evidence="1">
    <location>
        <begin position="27"/>
        <end position="45"/>
    </location>
</feature>
<dbReference type="PANTHER" id="PTHR39201">
    <property type="entry name" value="EXPORTED PROTEIN-RELATED"/>
    <property type="match status" value="1"/>
</dbReference>
<dbReference type="Gene3D" id="3.40.50.360">
    <property type="match status" value="1"/>
</dbReference>
<reference evidence="4" key="1">
    <citation type="journal article" date="2021" name="PeerJ">
        <title>Extensive microbial diversity within the chicken gut microbiome revealed by metagenomics and culture.</title>
        <authorList>
            <person name="Gilroy R."/>
            <person name="Ravi A."/>
            <person name="Getino M."/>
            <person name="Pursley I."/>
            <person name="Horton D.L."/>
            <person name="Alikhan N.F."/>
            <person name="Baker D."/>
            <person name="Gharbi K."/>
            <person name="Hall N."/>
            <person name="Watson M."/>
            <person name="Adriaenssens E.M."/>
            <person name="Foster-Nyarko E."/>
            <person name="Jarju S."/>
            <person name="Secka A."/>
            <person name="Antonio M."/>
            <person name="Oren A."/>
            <person name="Chaudhuri R.R."/>
            <person name="La Ragione R."/>
            <person name="Hildebrand F."/>
            <person name="Pallen M.J."/>
        </authorList>
    </citation>
    <scope>NUCLEOTIDE SEQUENCE</scope>
    <source>
        <strain evidence="4">CHK179-28034</strain>
    </source>
</reference>
<feature type="compositionally biased region" description="Low complexity" evidence="1">
    <location>
        <begin position="46"/>
        <end position="65"/>
    </location>
</feature>
<protein>
    <recommendedName>
        <fullName evidence="3">Flavodoxin-like domain-containing protein</fullName>
    </recommendedName>
</protein>
<dbReference type="PROSITE" id="PS51257">
    <property type="entry name" value="PROKAR_LIPOPROTEIN"/>
    <property type="match status" value="1"/>
</dbReference>
<dbReference type="PROSITE" id="PS50902">
    <property type="entry name" value="FLAVODOXIN_LIKE"/>
    <property type="match status" value="1"/>
</dbReference>
<evidence type="ECO:0000256" key="2">
    <source>
        <dbReference type="SAM" id="SignalP"/>
    </source>
</evidence>